<dbReference type="PROSITE" id="PS50928">
    <property type="entry name" value="ABC_TM1"/>
    <property type="match status" value="1"/>
</dbReference>
<dbReference type="RefSeq" id="WP_119662113.1">
    <property type="nucleotide sequence ID" value="NZ_QUAL01000265.1"/>
</dbReference>
<dbReference type="EMBL" id="QUAL01000265">
    <property type="protein sequence ID" value="RIQ16186.1"/>
    <property type="molecule type" value="Genomic_DNA"/>
</dbReference>
<evidence type="ECO:0000256" key="5">
    <source>
        <dbReference type="ARBA" id="ARBA00022989"/>
    </source>
</evidence>
<dbReference type="Proteomes" id="UP000284057">
    <property type="component" value="Unassembled WGS sequence"/>
</dbReference>
<keyword evidence="3" id="KW-1003">Cell membrane</keyword>
<keyword evidence="6 7" id="KW-0472">Membrane</keyword>
<keyword evidence="10" id="KW-1185">Reference proteome</keyword>
<dbReference type="SUPFAM" id="SSF161098">
    <property type="entry name" value="MetI-like"/>
    <property type="match status" value="1"/>
</dbReference>
<dbReference type="InterPro" id="IPR035906">
    <property type="entry name" value="MetI-like_sf"/>
</dbReference>
<dbReference type="Pfam" id="PF00528">
    <property type="entry name" value="BPD_transp_1"/>
    <property type="match status" value="1"/>
</dbReference>
<evidence type="ECO:0000256" key="1">
    <source>
        <dbReference type="ARBA" id="ARBA00004651"/>
    </source>
</evidence>
<dbReference type="GO" id="GO:0005886">
    <property type="term" value="C:plasma membrane"/>
    <property type="evidence" value="ECO:0007669"/>
    <property type="project" value="UniProtKB-SubCell"/>
</dbReference>
<evidence type="ECO:0000256" key="7">
    <source>
        <dbReference type="RuleBase" id="RU363032"/>
    </source>
</evidence>
<evidence type="ECO:0000313" key="9">
    <source>
        <dbReference type="EMBL" id="RIQ16186.1"/>
    </source>
</evidence>
<keyword evidence="2 7" id="KW-0813">Transport</keyword>
<feature type="transmembrane region" description="Helical" evidence="7">
    <location>
        <begin position="246"/>
        <end position="267"/>
    </location>
</feature>
<feature type="transmembrane region" description="Helical" evidence="7">
    <location>
        <begin position="21"/>
        <end position="41"/>
    </location>
</feature>
<reference evidence="9 10" key="1">
    <citation type="submission" date="2018-09" db="EMBL/GenBank/DDBJ databases">
        <title>Isolation, diversity and antifungal activity of actinobacteria from wheat.</title>
        <authorList>
            <person name="Han C."/>
        </authorList>
    </citation>
    <scope>NUCLEOTIDE SEQUENCE [LARGE SCALE GENOMIC DNA]</scope>
    <source>
        <strain evidence="9 10">NEAU-YY265</strain>
    </source>
</reference>
<dbReference type="PANTHER" id="PTHR43744">
    <property type="entry name" value="ABC TRANSPORTER PERMEASE PROTEIN MG189-RELATED-RELATED"/>
    <property type="match status" value="1"/>
</dbReference>
<dbReference type="OrthoDB" id="3521657at2"/>
<dbReference type="PANTHER" id="PTHR43744:SF12">
    <property type="entry name" value="ABC TRANSPORTER PERMEASE PROTEIN MG189-RELATED"/>
    <property type="match status" value="1"/>
</dbReference>
<proteinExistence type="inferred from homology"/>
<feature type="transmembrane region" description="Helical" evidence="7">
    <location>
        <begin position="75"/>
        <end position="99"/>
    </location>
</feature>
<evidence type="ECO:0000256" key="6">
    <source>
        <dbReference type="ARBA" id="ARBA00023136"/>
    </source>
</evidence>
<organism evidence="9 10">
    <name type="scientific">Jiangella rhizosphaerae</name>
    <dbReference type="NCBI Taxonomy" id="2293569"/>
    <lineage>
        <taxon>Bacteria</taxon>
        <taxon>Bacillati</taxon>
        <taxon>Actinomycetota</taxon>
        <taxon>Actinomycetes</taxon>
        <taxon>Jiangellales</taxon>
        <taxon>Jiangellaceae</taxon>
        <taxon>Jiangella</taxon>
    </lineage>
</organism>
<evidence type="ECO:0000256" key="2">
    <source>
        <dbReference type="ARBA" id="ARBA00022448"/>
    </source>
</evidence>
<feature type="domain" description="ABC transmembrane type-1" evidence="8">
    <location>
        <begin position="76"/>
        <end position="267"/>
    </location>
</feature>
<comment type="caution">
    <text evidence="9">The sequence shown here is derived from an EMBL/GenBank/DDBJ whole genome shotgun (WGS) entry which is preliminary data.</text>
</comment>
<sequence length="282" mass="29947">MTAAPTGARRRPLLAAARGSFVWGYAAITVFGFAFVAISAFKSNAEIFADPFALPESWGFDNLTRAWTTAHIGDYFVNTALVAVVTTVLSTLLAATVAYTIVRMRFPGSSLVYLAFAIGVGVPLQALLVPTFIVMNNAGLLDSLTSLVLVYTAFALPKAVFLLAAFMKDVPGELEEAALIDGAGELTIFRRVVMPLCRPALATVAVLEFLGAWNEYVYASVLIRSPENRTISLGLASFSSEYASDYGLIAAGVLITVVPVVIVYVLLQRHVVAGLSTGALKG</sequence>
<evidence type="ECO:0000313" key="10">
    <source>
        <dbReference type="Proteomes" id="UP000284057"/>
    </source>
</evidence>
<accession>A0A418KKB6</accession>
<feature type="transmembrane region" description="Helical" evidence="7">
    <location>
        <begin position="147"/>
        <end position="166"/>
    </location>
</feature>
<keyword evidence="4 7" id="KW-0812">Transmembrane</keyword>
<dbReference type="Gene3D" id="1.10.3720.10">
    <property type="entry name" value="MetI-like"/>
    <property type="match status" value="1"/>
</dbReference>
<comment type="similarity">
    <text evidence="7">Belongs to the binding-protein-dependent transport system permease family.</text>
</comment>
<comment type="subcellular location">
    <subcellularLocation>
        <location evidence="1 7">Cell membrane</location>
        <topology evidence="1 7">Multi-pass membrane protein</topology>
    </subcellularLocation>
</comment>
<evidence type="ECO:0000256" key="3">
    <source>
        <dbReference type="ARBA" id="ARBA00022475"/>
    </source>
</evidence>
<dbReference type="GO" id="GO:0055085">
    <property type="term" value="P:transmembrane transport"/>
    <property type="evidence" value="ECO:0007669"/>
    <property type="project" value="InterPro"/>
</dbReference>
<gene>
    <name evidence="9" type="ORF">DY240_23045</name>
</gene>
<evidence type="ECO:0000259" key="8">
    <source>
        <dbReference type="PROSITE" id="PS50928"/>
    </source>
</evidence>
<dbReference type="InterPro" id="IPR000515">
    <property type="entry name" value="MetI-like"/>
</dbReference>
<feature type="transmembrane region" description="Helical" evidence="7">
    <location>
        <begin position="111"/>
        <end position="135"/>
    </location>
</feature>
<dbReference type="AlphaFoldDB" id="A0A418KKB6"/>
<keyword evidence="5 7" id="KW-1133">Transmembrane helix</keyword>
<protein>
    <submittedName>
        <fullName evidence="9">Carbohydrate ABC transporter permease</fullName>
    </submittedName>
</protein>
<evidence type="ECO:0000256" key="4">
    <source>
        <dbReference type="ARBA" id="ARBA00022692"/>
    </source>
</evidence>
<name>A0A418KKB6_9ACTN</name>
<dbReference type="CDD" id="cd06261">
    <property type="entry name" value="TM_PBP2"/>
    <property type="match status" value="1"/>
</dbReference>